<protein>
    <submittedName>
        <fullName evidence="1">Uncharacterized protein</fullName>
    </submittedName>
</protein>
<evidence type="ECO:0000313" key="1">
    <source>
        <dbReference type="EMBL" id="TGL02373.1"/>
    </source>
</evidence>
<name>A0ABY2LQT1_9LEPT</name>
<keyword evidence="2" id="KW-1185">Reference proteome</keyword>
<dbReference type="RefSeq" id="WP_135574178.1">
    <property type="nucleotide sequence ID" value="NZ_RQFN01000026.1"/>
</dbReference>
<sequence length="129" mass="15505">MNEVRSSTLDIKKNKYNKLHKKTEEIRTKIFINSIHLGKLTQYLLNAQLAFWDDIRLEADEEYAKYYFTDENRKKAFYASEQIDNASKWIIENMGTDKTYIDFELNPKDLENILNIKNQQIEEMFKPKE</sequence>
<organism evidence="1 2">
    <name type="scientific">Leptospira montravelensis</name>
    <dbReference type="NCBI Taxonomy" id="2484961"/>
    <lineage>
        <taxon>Bacteria</taxon>
        <taxon>Pseudomonadati</taxon>
        <taxon>Spirochaetota</taxon>
        <taxon>Spirochaetia</taxon>
        <taxon>Leptospirales</taxon>
        <taxon>Leptospiraceae</taxon>
        <taxon>Leptospira</taxon>
    </lineage>
</organism>
<reference evidence="2" key="1">
    <citation type="journal article" date="2019" name="PLoS Negl. Trop. Dis.">
        <title>Revisiting the worldwide diversity of Leptospira species in the environment.</title>
        <authorList>
            <person name="Vincent A.T."/>
            <person name="Schiettekatte O."/>
            <person name="Bourhy P."/>
            <person name="Veyrier F.J."/>
            <person name="Picardeau M."/>
        </authorList>
    </citation>
    <scope>NUCLEOTIDE SEQUENCE [LARGE SCALE GENOMIC DNA]</scope>
    <source>
        <strain evidence="2">201800278</strain>
    </source>
</reference>
<dbReference type="Proteomes" id="UP000297465">
    <property type="component" value="Unassembled WGS sequence"/>
</dbReference>
<accession>A0ABY2LQT1</accession>
<comment type="caution">
    <text evidence="1">The sequence shown here is derived from an EMBL/GenBank/DDBJ whole genome shotgun (WGS) entry which is preliminary data.</text>
</comment>
<dbReference type="EMBL" id="RQFO01000014">
    <property type="protein sequence ID" value="TGL02373.1"/>
    <property type="molecule type" value="Genomic_DNA"/>
</dbReference>
<proteinExistence type="predicted"/>
<evidence type="ECO:0000313" key="2">
    <source>
        <dbReference type="Proteomes" id="UP000297465"/>
    </source>
</evidence>
<gene>
    <name evidence="1" type="ORF">EHQ31_09350</name>
</gene>